<evidence type="ECO:0000313" key="3">
    <source>
        <dbReference type="Proteomes" id="UP000005945"/>
    </source>
</evidence>
<evidence type="ECO:0000313" key="2">
    <source>
        <dbReference type="EMBL" id="EDP22742.1"/>
    </source>
</evidence>
<organism evidence="2 3">
    <name type="scientific">Faecalibacterium prausnitzii M21/2</name>
    <dbReference type="NCBI Taxonomy" id="411485"/>
    <lineage>
        <taxon>Bacteria</taxon>
        <taxon>Bacillati</taxon>
        <taxon>Bacillota</taxon>
        <taxon>Clostridia</taxon>
        <taxon>Eubacteriales</taxon>
        <taxon>Oscillospiraceae</taxon>
        <taxon>Faecalibacterium</taxon>
    </lineage>
</organism>
<accession>A8S7N7</accession>
<name>A8S7N7_9FIRM</name>
<reference evidence="2 3" key="1">
    <citation type="submission" date="2007-09" db="EMBL/GenBank/DDBJ databases">
        <title>Draft genome sequence of Faecalibacterium prausnitzii M21/2.</title>
        <authorList>
            <person name="Sudarsanam P."/>
            <person name="Ley R."/>
            <person name="Guruge J."/>
            <person name="Turnbaugh P.J."/>
            <person name="Mahowald M."/>
            <person name="Liep D."/>
            <person name="Gordon J."/>
        </authorList>
    </citation>
    <scope>NUCLEOTIDE SEQUENCE [LARGE SCALE GENOMIC DNA]</scope>
    <source>
        <strain evidence="2 3">M21/2</strain>
    </source>
</reference>
<sequence>MRSAFKIIKLFHYKPKPPCRGLRSGFGHRKENNMKKQKKSG</sequence>
<dbReference type="Proteomes" id="UP000005945">
    <property type="component" value="Unassembled WGS sequence"/>
</dbReference>
<gene>
    <name evidence="2" type="ORF">FAEPRAM212_00522</name>
</gene>
<feature type="region of interest" description="Disordered" evidence="1">
    <location>
        <begin position="21"/>
        <end position="41"/>
    </location>
</feature>
<dbReference type="EMBL" id="ABED02000017">
    <property type="protein sequence ID" value="EDP22742.1"/>
    <property type="molecule type" value="Genomic_DNA"/>
</dbReference>
<protein>
    <submittedName>
        <fullName evidence="2">Uncharacterized protein</fullName>
    </submittedName>
</protein>
<evidence type="ECO:0000256" key="1">
    <source>
        <dbReference type="SAM" id="MobiDB-lite"/>
    </source>
</evidence>
<dbReference type="AlphaFoldDB" id="A8S7N7"/>
<proteinExistence type="predicted"/>
<comment type="caution">
    <text evidence="2">The sequence shown here is derived from an EMBL/GenBank/DDBJ whole genome shotgun (WGS) entry which is preliminary data.</text>
</comment>
<dbReference type="HOGENOM" id="CLU_3270348_0_0_9"/>
<reference evidence="2 3" key="2">
    <citation type="submission" date="2007-09" db="EMBL/GenBank/DDBJ databases">
        <authorList>
            <person name="Fulton L."/>
            <person name="Clifton S."/>
            <person name="Fulton B."/>
            <person name="Xu J."/>
            <person name="Minx P."/>
            <person name="Pepin K.H."/>
            <person name="Johnson M."/>
            <person name="Thiruvilangam P."/>
            <person name="Bhonagiri V."/>
            <person name="Nash W.E."/>
            <person name="Mardis E.R."/>
            <person name="Wilson R.K."/>
        </authorList>
    </citation>
    <scope>NUCLEOTIDE SEQUENCE [LARGE SCALE GENOMIC DNA]</scope>
    <source>
        <strain evidence="2 3">M21/2</strain>
    </source>
</reference>